<evidence type="ECO:0000256" key="1">
    <source>
        <dbReference type="ARBA" id="ARBA00003236"/>
    </source>
</evidence>
<gene>
    <name evidence="7" type="ORF">SAMN05444123_106127</name>
</gene>
<dbReference type="OrthoDB" id="9782872at2"/>
<evidence type="ECO:0000256" key="2">
    <source>
        <dbReference type="ARBA" id="ARBA00010973"/>
    </source>
</evidence>
<evidence type="ECO:0000313" key="8">
    <source>
        <dbReference type="Proteomes" id="UP000199615"/>
    </source>
</evidence>
<evidence type="ECO:0000256" key="4">
    <source>
        <dbReference type="ARBA" id="ARBA00022729"/>
    </source>
</evidence>
<organism evidence="7 8">
    <name type="scientific">Rhodopseudomonas pseudopalustris</name>
    <dbReference type="NCBI Taxonomy" id="1513892"/>
    <lineage>
        <taxon>Bacteria</taxon>
        <taxon>Pseudomonadati</taxon>
        <taxon>Pseudomonadota</taxon>
        <taxon>Alphaproteobacteria</taxon>
        <taxon>Hyphomicrobiales</taxon>
        <taxon>Nitrobacteraceae</taxon>
        <taxon>Rhodopseudomonas</taxon>
    </lineage>
</organism>
<evidence type="ECO:0000313" key="7">
    <source>
        <dbReference type="EMBL" id="SEO94495.1"/>
    </source>
</evidence>
<dbReference type="Pfam" id="PF01522">
    <property type="entry name" value="Polysacc_deac_1"/>
    <property type="match status" value="1"/>
</dbReference>
<dbReference type="AlphaFoldDB" id="A0A1H8TUH6"/>
<evidence type="ECO:0000259" key="6">
    <source>
        <dbReference type="Pfam" id="PF01522"/>
    </source>
</evidence>
<proteinExistence type="inferred from homology"/>
<reference evidence="8" key="1">
    <citation type="submission" date="2016-10" db="EMBL/GenBank/DDBJ databases">
        <authorList>
            <person name="Varghese N."/>
            <person name="Submissions S."/>
        </authorList>
    </citation>
    <scope>NUCLEOTIDE SEQUENCE [LARGE SCALE GENOMIC DNA]</scope>
    <source>
        <strain evidence="8">DSM 123</strain>
    </source>
</reference>
<sequence length="352" mass="39640">MKQLRHNIIRAGLDALYFTGAYHVLRPIFSGIGTIFMLHNVRPAQDGAFRPNRHLEVTPEFLRATLRHLRAQNIDIITLDELHRRLTARDFGRRFACITLDDGYRDNRDFALPVFEEFQAPFTVFVASDFAQGTGRLWWITLERLIARHDTIEAEIGGVAVRIDARTPEAKQDAFDRLHDLLRDLPESDDLPRAMSALCARYGIDETAACRELCLSWNELQPFARHPLVTIGAHSITHCILAKQRDALAAHELSISRVRIESHLQRAVAHLAYPYGDRAAAGPREYELARQAGYKTAVTTRPGMLFSGVADHLTALPRVSLNGNYQDDRILPVLTSGAATAMWNGFRRVDAA</sequence>
<dbReference type="InterPro" id="IPR002509">
    <property type="entry name" value="NODB_dom"/>
</dbReference>
<dbReference type="Gene3D" id="3.20.20.370">
    <property type="entry name" value="Glycoside hydrolase/deacetylase"/>
    <property type="match status" value="1"/>
</dbReference>
<feature type="domain" description="NodB homology" evidence="6">
    <location>
        <begin position="91"/>
        <end position="296"/>
    </location>
</feature>
<accession>A0A1H8TUH6</accession>
<comment type="function">
    <text evidence="1">Is involved in generating a small heat-stable compound (Nod), an acylated oligomer of N-acetylglucosamine, that stimulates mitosis in various plant protoplasts.</text>
</comment>
<keyword evidence="4" id="KW-0732">Signal</keyword>
<protein>
    <recommendedName>
        <fullName evidence="3">Chitooligosaccharide deacetylase</fullName>
    </recommendedName>
    <alternativeName>
        <fullName evidence="5">Nodulation protein B</fullName>
    </alternativeName>
</protein>
<keyword evidence="8" id="KW-1185">Reference proteome</keyword>
<dbReference type="Proteomes" id="UP000199615">
    <property type="component" value="Unassembled WGS sequence"/>
</dbReference>
<name>A0A1H8TUH6_9BRAD</name>
<dbReference type="InterPro" id="IPR011330">
    <property type="entry name" value="Glyco_hydro/deAcase_b/a-brl"/>
</dbReference>
<dbReference type="GO" id="GO:0005975">
    <property type="term" value="P:carbohydrate metabolic process"/>
    <property type="evidence" value="ECO:0007669"/>
    <property type="project" value="InterPro"/>
</dbReference>
<dbReference type="GO" id="GO:0016810">
    <property type="term" value="F:hydrolase activity, acting on carbon-nitrogen (but not peptide) bonds"/>
    <property type="evidence" value="ECO:0007669"/>
    <property type="project" value="InterPro"/>
</dbReference>
<dbReference type="SUPFAM" id="SSF88713">
    <property type="entry name" value="Glycoside hydrolase/deacetylase"/>
    <property type="match status" value="1"/>
</dbReference>
<dbReference type="InterPro" id="IPR051398">
    <property type="entry name" value="Polysacch_Deacetylase"/>
</dbReference>
<evidence type="ECO:0000256" key="3">
    <source>
        <dbReference type="ARBA" id="ARBA00020071"/>
    </source>
</evidence>
<dbReference type="CDD" id="cd10968">
    <property type="entry name" value="CE4_Mlr8448_like_5s"/>
    <property type="match status" value="1"/>
</dbReference>
<dbReference type="EMBL" id="FODT01000006">
    <property type="protein sequence ID" value="SEO94495.1"/>
    <property type="molecule type" value="Genomic_DNA"/>
</dbReference>
<dbReference type="PANTHER" id="PTHR34216:SF7">
    <property type="entry name" value="POLY-BETA-1,6-N-ACETYL-D-GLUCOSAMINE N-DEACETYLASE"/>
    <property type="match status" value="1"/>
</dbReference>
<dbReference type="RefSeq" id="WP_092684368.1">
    <property type="nucleotide sequence ID" value="NZ_FODT01000006.1"/>
</dbReference>
<evidence type="ECO:0000256" key="5">
    <source>
        <dbReference type="ARBA" id="ARBA00032976"/>
    </source>
</evidence>
<comment type="similarity">
    <text evidence="2">Belongs to the polysaccharide deacetylase family.</text>
</comment>
<dbReference type="PANTHER" id="PTHR34216">
    <property type="match status" value="1"/>
</dbReference>